<feature type="compositionally biased region" description="Acidic residues" evidence="1">
    <location>
        <begin position="35"/>
        <end position="46"/>
    </location>
</feature>
<dbReference type="RefSeq" id="WP_041977464.1">
    <property type="nucleotide sequence ID" value="NZ_CBXV010000008.1"/>
</dbReference>
<accession>A0A0B6WYV4</accession>
<sequence>MREEKDPKPAEDVAGDTGVKRERGHEWGATQTVPELEDVEEVPSEDLPEKPSPETEGPVL</sequence>
<evidence type="ECO:0000256" key="1">
    <source>
        <dbReference type="SAM" id="MobiDB-lite"/>
    </source>
</evidence>
<organism evidence="2 3">
    <name type="scientific">Pyrinomonas methylaliphatogenes</name>
    <dbReference type="NCBI Taxonomy" id="454194"/>
    <lineage>
        <taxon>Bacteria</taxon>
        <taxon>Pseudomonadati</taxon>
        <taxon>Acidobacteriota</taxon>
        <taxon>Blastocatellia</taxon>
        <taxon>Blastocatellales</taxon>
        <taxon>Pyrinomonadaceae</taxon>
        <taxon>Pyrinomonas</taxon>
    </lineage>
</organism>
<evidence type="ECO:0000313" key="2">
    <source>
        <dbReference type="EMBL" id="CDM66281.1"/>
    </source>
</evidence>
<gene>
    <name evidence="2" type="ORF">PYK22_02301</name>
</gene>
<name>A0A0B6WYV4_9BACT</name>
<reference evidence="2 3" key="1">
    <citation type="submission" date="2013-12" db="EMBL/GenBank/DDBJ databases">
        <authorList>
            <person name="Stott M."/>
        </authorList>
    </citation>
    <scope>NUCLEOTIDE SEQUENCE [LARGE SCALE GENOMIC DNA]</scope>
    <source>
        <strain evidence="2 3">K22</strain>
    </source>
</reference>
<dbReference type="STRING" id="454194.PYK22_02301"/>
<dbReference type="Proteomes" id="UP000031518">
    <property type="component" value="Unassembled WGS sequence"/>
</dbReference>
<keyword evidence="3" id="KW-1185">Reference proteome</keyword>
<reference evidence="2 3" key="2">
    <citation type="submission" date="2015-01" db="EMBL/GenBank/DDBJ databases">
        <title>Complete genome sequence of Pyrinomonas methylaliphatogenes type strain K22T.</title>
        <authorList>
            <person name="Lee K.C.Y."/>
            <person name="Power J.F."/>
            <person name="Dunfield P.F."/>
            <person name="Morgan X.C."/>
            <person name="Huttenhower C."/>
            <person name="Stott M.B."/>
        </authorList>
    </citation>
    <scope>NUCLEOTIDE SEQUENCE [LARGE SCALE GENOMIC DNA]</scope>
    <source>
        <strain evidence="2 3">K22</strain>
    </source>
</reference>
<dbReference type="AlphaFoldDB" id="A0A0B6WYV4"/>
<protein>
    <submittedName>
        <fullName evidence="2">Uncharacterized protein</fullName>
    </submittedName>
</protein>
<feature type="region of interest" description="Disordered" evidence="1">
    <location>
        <begin position="1"/>
        <end position="60"/>
    </location>
</feature>
<evidence type="ECO:0000313" key="3">
    <source>
        <dbReference type="Proteomes" id="UP000031518"/>
    </source>
</evidence>
<dbReference type="EMBL" id="CBXV010000008">
    <property type="protein sequence ID" value="CDM66281.1"/>
    <property type="molecule type" value="Genomic_DNA"/>
</dbReference>
<feature type="compositionally biased region" description="Basic and acidic residues" evidence="1">
    <location>
        <begin position="1"/>
        <end position="11"/>
    </location>
</feature>
<proteinExistence type="predicted"/>